<name>A0AAD4E9J9_9AGAM</name>
<dbReference type="InterPro" id="IPR000953">
    <property type="entry name" value="Chromo/chromo_shadow_dom"/>
</dbReference>
<dbReference type="InterPro" id="IPR023780">
    <property type="entry name" value="Chromo_domain"/>
</dbReference>
<dbReference type="CDD" id="cd15517">
    <property type="entry name" value="PHD_TCF19_like"/>
    <property type="match status" value="1"/>
</dbReference>
<accession>A0AAD4E9J9</accession>
<dbReference type="InterPro" id="IPR016197">
    <property type="entry name" value="Chromo-like_dom_sf"/>
</dbReference>
<protein>
    <recommendedName>
        <fullName evidence="1">Chromo domain-containing protein</fullName>
    </recommendedName>
</protein>
<feature type="domain" description="Chromo" evidence="1">
    <location>
        <begin position="223"/>
        <end position="271"/>
    </location>
</feature>
<dbReference type="GeneID" id="64669160"/>
<dbReference type="Gene3D" id="2.40.50.40">
    <property type="match status" value="1"/>
</dbReference>
<sequence>MEHEPAVTVNHQIDVKSEITTSAELSAQLKHTASIHSTPTFITPPPCTLPSSLTHLFRSLSPLSSLGDSPPALQEEINAESGPGASIEELSVLAKKDLLKIMISKLKLKCKLESLESVIQNGKPKSRQPQKRKSKSLAVQEEVQMCQWPTKSEQDGSFQQQFVQCDNCDLWYHFGCAGFSEGDPHLEEPDSVFICLPCWYARAKTCACPDCSLTKLNTDSEEYVIKCLVGRKTIRDTGYLFLVKWEGYPITQASWIPNRNIGGVSQIFDHFVADVTTEGIDLNLKGVVLLEEARHGRWNI</sequence>
<dbReference type="GO" id="GO:0006338">
    <property type="term" value="P:chromatin remodeling"/>
    <property type="evidence" value="ECO:0007669"/>
    <property type="project" value="UniProtKB-ARBA"/>
</dbReference>
<organism evidence="2 3">
    <name type="scientific">Suillus fuscotomentosus</name>
    <dbReference type="NCBI Taxonomy" id="1912939"/>
    <lineage>
        <taxon>Eukaryota</taxon>
        <taxon>Fungi</taxon>
        <taxon>Dikarya</taxon>
        <taxon>Basidiomycota</taxon>
        <taxon>Agaricomycotina</taxon>
        <taxon>Agaricomycetes</taxon>
        <taxon>Agaricomycetidae</taxon>
        <taxon>Boletales</taxon>
        <taxon>Suillineae</taxon>
        <taxon>Suillaceae</taxon>
        <taxon>Suillus</taxon>
    </lineage>
</organism>
<evidence type="ECO:0000259" key="1">
    <source>
        <dbReference type="PROSITE" id="PS50013"/>
    </source>
</evidence>
<dbReference type="RefSeq" id="XP_041227744.1">
    <property type="nucleotide sequence ID" value="XM_041374862.1"/>
</dbReference>
<dbReference type="Proteomes" id="UP001195769">
    <property type="component" value="Unassembled WGS sequence"/>
</dbReference>
<evidence type="ECO:0000313" key="2">
    <source>
        <dbReference type="EMBL" id="KAG1902169.1"/>
    </source>
</evidence>
<dbReference type="EMBL" id="JABBWK010000018">
    <property type="protein sequence ID" value="KAG1902169.1"/>
    <property type="molecule type" value="Genomic_DNA"/>
</dbReference>
<proteinExistence type="predicted"/>
<gene>
    <name evidence="2" type="ORF">F5891DRAFT_949272</name>
</gene>
<dbReference type="SUPFAM" id="SSF54160">
    <property type="entry name" value="Chromo domain-like"/>
    <property type="match status" value="1"/>
</dbReference>
<dbReference type="InterPro" id="IPR013083">
    <property type="entry name" value="Znf_RING/FYVE/PHD"/>
</dbReference>
<comment type="caution">
    <text evidence="2">The sequence shown here is derived from an EMBL/GenBank/DDBJ whole genome shotgun (WGS) entry which is preliminary data.</text>
</comment>
<dbReference type="Pfam" id="PF00385">
    <property type="entry name" value="Chromo"/>
    <property type="match status" value="1"/>
</dbReference>
<keyword evidence="3" id="KW-1185">Reference proteome</keyword>
<dbReference type="Gene3D" id="3.30.40.10">
    <property type="entry name" value="Zinc/RING finger domain, C3HC4 (zinc finger)"/>
    <property type="match status" value="1"/>
</dbReference>
<dbReference type="PROSITE" id="PS50013">
    <property type="entry name" value="CHROMO_2"/>
    <property type="match status" value="1"/>
</dbReference>
<dbReference type="AlphaFoldDB" id="A0AAD4E9J9"/>
<reference evidence="2" key="1">
    <citation type="journal article" date="2020" name="New Phytol.">
        <title>Comparative genomics reveals dynamic genome evolution in host specialist ectomycorrhizal fungi.</title>
        <authorList>
            <person name="Lofgren L.A."/>
            <person name="Nguyen N.H."/>
            <person name="Vilgalys R."/>
            <person name="Ruytinx J."/>
            <person name="Liao H.L."/>
            <person name="Branco S."/>
            <person name="Kuo A."/>
            <person name="LaButti K."/>
            <person name="Lipzen A."/>
            <person name="Andreopoulos W."/>
            <person name="Pangilinan J."/>
            <person name="Riley R."/>
            <person name="Hundley H."/>
            <person name="Na H."/>
            <person name="Barry K."/>
            <person name="Grigoriev I.V."/>
            <person name="Stajich J.E."/>
            <person name="Kennedy P.G."/>
        </authorList>
    </citation>
    <scope>NUCLEOTIDE SEQUENCE</scope>
    <source>
        <strain evidence="2">FC203</strain>
    </source>
</reference>
<evidence type="ECO:0000313" key="3">
    <source>
        <dbReference type="Proteomes" id="UP001195769"/>
    </source>
</evidence>